<comment type="caution">
    <text evidence="1">The sequence shown here is derived from an EMBL/GenBank/DDBJ whole genome shotgun (WGS) entry which is preliminary data.</text>
</comment>
<proteinExistence type="predicted"/>
<dbReference type="RefSeq" id="WP_292303722.1">
    <property type="nucleotide sequence ID" value="NZ_JBEPLM010000011.1"/>
</dbReference>
<gene>
    <name evidence="1" type="ORF">ABID26_005019</name>
</gene>
<dbReference type="EMBL" id="JBEPLM010000011">
    <property type="protein sequence ID" value="MET3595607.1"/>
    <property type="molecule type" value="Genomic_DNA"/>
</dbReference>
<protein>
    <submittedName>
        <fullName evidence="1">Uncharacterized protein</fullName>
    </submittedName>
</protein>
<organism evidence="1 2">
    <name type="scientific">Mesorhizobium shonense</name>
    <dbReference type="NCBI Taxonomy" id="1209948"/>
    <lineage>
        <taxon>Bacteria</taxon>
        <taxon>Pseudomonadati</taxon>
        <taxon>Pseudomonadota</taxon>
        <taxon>Alphaproteobacteria</taxon>
        <taxon>Hyphomicrobiales</taxon>
        <taxon>Phyllobacteriaceae</taxon>
        <taxon>Mesorhizobium</taxon>
    </lineage>
</organism>
<evidence type="ECO:0000313" key="2">
    <source>
        <dbReference type="Proteomes" id="UP001549036"/>
    </source>
</evidence>
<accession>A0ABV2HZS0</accession>
<evidence type="ECO:0000313" key="1">
    <source>
        <dbReference type="EMBL" id="MET3595607.1"/>
    </source>
</evidence>
<keyword evidence="2" id="KW-1185">Reference proteome</keyword>
<name>A0ABV2HZS0_9HYPH</name>
<dbReference type="Proteomes" id="UP001549036">
    <property type="component" value="Unassembled WGS sequence"/>
</dbReference>
<reference evidence="1 2" key="1">
    <citation type="submission" date="2024-06" db="EMBL/GenBank/DDBJ databases">
        <title>Genomic Encyclopedia of Type Strains, Phase IV (KMG-IV): sequencing the most valuable type-strain genomes for metagenomic binning, comparative biology and taxonomic classification.</title>
        <authorList>
            <person name="Goeker M."/>
        </authorList>
    </citation>
    <scope>NUCLEOTIDE SEQUENCE [LARGE SCALE GENOMIC DNA]</scope>
    <source>
        <strain evidence="1 2">DSM 29846</strain>
    </source>
</reference>
<sequence length="58" mass="6306">MVDKSNFAIVQTDPGGQRADDCEALVSAIIVSEWQTKLPIRLKKHTAISGDLMGFVFG</sequence>